<dbReference type="InterPro" id="IPR037152">
    <property type="entry name" value="L-asparaginase_N_sf"/>
</dbReference>
<keyword evidence="2" id="KW-0378">Hydrolase</keyword>
<dbReference type="OrthoDB" id="542841at2759"/>
<dbReference type="InterPro" id="IPR041725">
    <property type="entry name" value="L-asparaginase_I"/>
</dbReference>
<dbReference type="EMBL" id="LSMT01000109">
    <property type="protein sequence ID" value="PFX27202.1"/>
    <property type="molecule type" value="Genomic_DNA"/>
</dbReference>
<evidence type="ECO:0000259" key="5">
    <source>
        <dbReference type="Pfam" id="PF17763"/>
    </source>
</evidence>
<dbReference type="CDD" id="cd08963">
    <property type="entry name" value="L-asparaginase_I"/>
    <property type="match status" value="1"/>
</dbReference>
<dbReference type="InterPro" id="IPR036152">
    <property type="entry name" value="Asp/glu_Ase-like_sf"/>
</dbReference>
<dbReference type="PIRSF" id="PIRSF001220">
    <property type="entry name" value="L-ASNase_gatD"/>
    <property type="match status" value="1"/>
</dbReference>
<reference evidence="7" key="1">
    <citation type="journal article" date="2017" name="bioRxiv">
        <title>Comparative analysis of the genomes of Stylophora pistillata and Acropora digitifera provides evidence for extensive differences between species of corals.</title>
        <authorList>
            <person name="Voolstra C.R."/>
            <person name="Li Y."/>
            <person name="Liew Y.J."/>
            <person name="Baumgarten S."/>
            <person name="Zoccola D."/>
            <person name="Flot J.-F."/>
            <person name="Tambutte S."/>
            <person name="Allemand D."/>
            <person name="Aranda M."/>
        </authorList>
    </citation>
    <scope>NUCLEOTIDE SEQUENCE [LARGE SCALE GENOMIC DNA]</scope>
</reference>
<evidence type="ECO:0000256" key="3">
    <source>
        <dbReference type="PROSITE-ProRule" id="PRU10100"/>
    </source>
</evidence>
<evidence type="ECO:0000256" key="2">
    <source>
        <dbReference type="ARBA" id="ARBA00022801"/>
    </source>
</evidence>
<dbReference type="Pfam" id="PF17763">
    <property type="entry name" value="Asparaginase_C"/>
    <property type="match status" value="1"/>
</dbReference>
<dbReference type="InterPro" id="IPR027473">
    <property type="entry name" value="L-asparaginase_C"/>
</dbReference>
<keyword evidence="7" id="KW-1185">Reference proteome</keyword>
<accession>A0A2B4SF89</accession>
<dbReference type="PANTHER" id="PTHR11707:SF28">
    <property type="entry name" value="60 KDA LYSOPHOSPHOLIPASE"/>
    <property type="match status" value="1"/>
</dbReference>
<dbReference type="InterPro" id="IPR027475">
    <property type="entry name" value="Asparaginase/glutaminase_AS2"/>
</dbReference>
<dbReference type="AlphaFoldDB" id="A0A2B4SF89"/>
<feature type="domain" description="Asparaginase/glutaminase C-terminal" evidence="5">
    <location>
        <begin position="223"/>
        <end position="334"/>
    </location>
</feature>
<evidence type="ECO:0000313" key="6">
    <source>
        <dbReference type="EMBL" id="PFX27202.1"/>
    </source>
</evidence>
<dbReference type="GO" id="GO:0004067">
    <property type="term" value="F:asparaginase activity"/>
    <property type="evidence" value="ECO:0007669"/>
    <property type="project" value="UniProtKB-UniRule"/>
</dbReference>
<dbReference type="Pfam" id="PF00710">
    <property type="entry name" value="Asparaginase"/>
    <property type="match status" value="1"/>
</dbReference>
<dbReference type="InterPro" id="IPR027474">
    <property type="entry name" value="L-asparaginase_N"/>
</dbReference>
<sequence length="353" mass="38492">MKKLSENEPCILHLDLSIEELKKHPLLHDVAFALPQARKVGVTERLAMPAHDQDNSRILYDIKKAGNVRESKDTCTKDWMDMATEIANTYEDYDGFVILHGTDTMAYTASALSFMLENLGKPVVLTGAQTPIYEKVTDAKDNLAGALLFAGYYAVSEVTIFFNGKLFRGNRSTKVDAISFSVFDSPSCPPLAKLSSDGVVEWNYSADPRHRGCFTLHTKMSQNIALLPVFPGIPIQMIKGCLEPSIEGVVLVTYGSGNIPDSRTDLIKAIKEATGKGVVIVTCCPCRGGPHDVSTEFVEKGLVELGVVPGGDMTVECALTKVAFVVGLKELTLEDRKSLMVSNLRGEISTSKR</sequence>
<dbReference type="Gene3D" id="3.40.50.1170">
    <property type="entry name" value="L-asparaginase, N-terminal domain"/>
    <property type="match status" value="1"/>
</dbReference>
<dbReference type="InterPro" id="IPR040919">
    <property type="entry name" value="Asparaginase_C"/>
</dbReference>
<protein>
    <recommendedName>
        <fullName evidence="1">asparaginase</fullName>
        <ecNumber evidence="1">3.5.1.1</ecNumber>
    </recommendedName>
</protein>
<dbReference type="FunFam" id="3.40.50.40:FF:000001">
    <property type="entry name" value="L-asparaginase 1"/>
    <property type="match status" value="1"/>
</dbReference>
<gene>
    <name evidence="6" type="ORF">AWC38_SpisGene8109</name>
</gene>
<dbReference type="PIRSF" id="PIRSF500176">
    <property type="entry name" value="L_ASNase"/>
    <property type="match status" value="1"/>
</dbReference>
<feature type="domain" description="L-asparaginase N-terminal" evidence="4">
    <location>
        <begin position="70"/>
        <end position="205"/>
    </location>
</feature>
<evidence type="ECO:0000259" key="4">
    <source>
        <dbReference type="Pfam" id="PF00710"/>
    </source>
</evidence>
<feature type="active site" evidence="3">
    <location>
        <position position="102"/>
    </location>
</feature>
<dbReference type="PANTHER" id="PTHR11707">
    <property type="entry name" value="L-ASPARAGINASE"/>
    <property type="match status" value="1"/>
</dbReference>
<dbReference type="PRINTS" id="PR00139">
    <property type="entry name" value="ASNGLNASE"/>
</dbReference>
<comment type="caution">
    <text evidence="6">The sequence shown here is derived from an EMBL/GenBank/DDBJ whole genome shotgun (WGS) entry which is preliminary data.</text>
</comment>
<evidence type="ECO:0000256" key="1">
    <source>
        <dbReference type="ARBA" id="ARBA00012920"/>
    </source>
</evidence>
<dbReference type="STRING" id="50429.A0A2B4SF89"/>
<dbReference type="Proteomes" id="UP000225706">
    <property type="component" value="Unassembled WGS sequence"/>
</dbReference>
<dbReference type="PROSITE" id="PS51732">
    <property type="entry name" value="ASN_GLN_ASE_3"/>
    <property type="match status" value="1"/>
</dbReference>
<dbReference type="InterPro" id="IPR006034">
    <property type="entry name" value="Asparaginase/glutaminase-like"/>
</dbReference>
<dbReference type="EC" id="3.5.1.1" evidence="1"/>
<dbReference type="PROSITE" id="PS00917">
    <property type="entry name" value="ASN_GLN_ASE_2"/>
    <property type="match status" value="1"/>
</dbReference>
<dbReference type="GO" id="GO:0009066">
    <property type="term" value="P:aspartate family amino acid metabolic process"/>
    <property type="evidence" value="ECO:0007669"/>
    <property type="project" value="UniProtKB-ARBA"/>
</dbReference>
<proteinExistence type="predicted"/>
<dbReference type="SUPFAM" id="SSF53774">
    <property type="entry name" value="Glutaminase/Asparaginase"/>
    <property type="match status" value="1"/>
</dbReference>
<name>A0A2B4SF89_STYPI</name>
<dbReference type="Gene3D" id="3.40.50.40">
    <property type="match status" value="1"/>
</dbReference>
<evidence type="ECO:0000313" key="7">
    <source>
        <dbReference type="Proteomes" id="UP000225706"/>
    </source>
</evidence>
<organism evidence="6 7">
    <name type="scientific">Stylophora pistillata</name>
    <name type="common">Smooth cauliflower coral</name>
    <dbReference type="NCBI Taxonomy" id="50429"/>
    <lineage>
        <taxon>Eukaryota</taxon>
        <taxon>Metazoa</taxon>
        <taxon>Cnidaria</taxon>
        <taxon>Anthozoa</taxon>
        <taxon>Hexacorallia</taxon>
        <taxon>Scleractinia</taxon>
        <taxon>Astrocoeniina</taxon>
        <taxon>Pocilloporidae</taxon>
        <taxon>Stylophora</taxon>
    </lineage>
</organism>
<dbReference type="SMART" id="SM00870">
    <property type="entry name" value="Asparaginase"/>
    <property type="match status" value="1"/>
</dbReference>